<reference evidence="1" key="1">
    <citation type="submission" date="2022-04" db="EMBL/GenBank/DDBJ databases">
        <title>Genome of the entomopathogenic fungus Entomophthora muscae.</title>
        <authorList>
            <person name="Elya C."/>
            <person name="Lovett B.R."/>
            <person name="Lee E."/>
            <person name="Macias A.M."/>
            <person name="Hajek A.E."/>
            <person name="De Bivort B.L."/>
            <person name="Kasson M.T."/>
            <person name="De Fine Licht H.H."/>
            <person name="Stajich J.E."/>
        </authorList>
    </citation>
    <scope>NUCLEOTIDE SEQUENCE</scope>
    <source>
        <strain evidence="1">Berkeley</strain>
    </source>
</reference>
<protein>
    <submittedName>
        <fullName evidence="1">Uncharacterized protein</fullName>
    </submittedName>
</protein>
<accession>A0ACC2TKE2</accession>
<dbReference type="Proteomes" id="UP001165960">
    <property type="component" value="Unassembled WGS sequence"/>
</dbReference>
<proteinExistence type="predicted"/>
<evidence type="ECO:0000313" key="1">
    <source>
        <dbReference type="EMBL" id="KAJ9074831.1"/>
    </source>
</evidence>
<name>A0ACC2TKE2_9FUNG</name>
<dbReference type="EMBL" id="QTSX02002845">
    <property type="protein sequence ID" value="KAJ9074831.1"/>
    <property type="molecule type" value="Genomic_DNA"/>
</dbReference>
<comment type="caution">
    <text evidence="1">The sequence shown here is derived from an EMBL/GenBank/DDBJ whole genome shotgun (WGS) entry which is preliminary data.</text>
</comment>
<gene>
    <name evidence="1" type="ORF">DSO57_1002261</name>
</gene>
<evidence type="ECO:0000313" key="2">
    <source>
        <dbReference type="Proteomes" id="UP001165960"/>
    </source>
</evidence>
<keyword evidence="2" id="KW-1185">Reference proteome</keyword>
<organism evidence="1 2">
    <name type="scientific">Entomophthora muscae</name>
    <dbReference type="NCBI Taxonomy" id="34485"/>
    <lineage>
        <taxon>Eukaryota</taxon>
        <taxon>Fungi</taxon>
        <taxon>Fungi incertae sedis</taxon>
        <taxon>Zoopagomycota</taxon>
        <taxon>Entomophthoromycotina</taxon>
        <taxon>Entomophthoromycetes</taxon>
        <taxon>Entomophthorales</taxon>
        <taxon>Entomophthoraceae</taxon>
        <taxon>Entomophthora</taxon>
    </lineage>
</organism>
<sequence length="53" mass="5885">MEAAEENQEHSSGNGGEPGGTRAAQKRLARLFMSLYYINSLDVMARMLRLTPD</sequence>